<organism evidence="1">
    <name type="scientific">Tanacetum cinerariifolium</name>
    <name type="common">Dalmatian daisy</name>
    <name type="synonym">Chrysanthemum cinerariifolium</name>
    <dbReference type="NCBI Taxonomy" id="118510"/>
    <lineage>
        <taxon>Eukaryota</taxon>
        <taxon>Viridiplantae</taxon>
        <taxon>Streptophyta</taxon>
        <taxon>Embryophyta</taxon>
        <taxon>Tracheophyta</taxon>
        <taxon>Spermatophyta</taxon>
        <taxon>Magnoliopsida</taxon>
        <taxon>eudicotyledons</taxon>
        <taxon>Gunneridae</taxon>
        <taxon>Pentapetalae</taxon>
        <taxon>asterids</taxon>
        <taxon>campanulids</taxon>
        <taxon>Asterales</taxon>
        <taxon>Asteraceae</taxon>
        <taxon>Asteroideae</taxon>
        <taxon>Anthemideae</taxon>
        <taxon>Anthemidinae</taxon>
        <taxon>Tanacetum</taxon>
    </lineage>
</organism>
<keyword evidence="1" id="KW-0695">RNA-directed DNA polymerase</keyword>
<evidence type="ECO:0000313" key="1">
    <source>
        <dbReference type="EMBL" id="GEU59860.1"/>
    </source>
</evidence>
<dbReference type="PANTHER" id="PTHR33067">
    <property type="entry name" value="RNA-DIRECTED DNA POLYMERASE-RELATED"/>
    <property type="match status" value="1"/>
</dbReference>
<gene>
    <name evidence="1" type="ORF">Tci_031838</name>
</gene>
<proteinExistence type="predicted"/>
<dbReference type="GO" id="GO:0003964">
    <property type="term" value="F:RNA-directed DNA polymerase activity"/>
    <property type="evidence" value="ECO:0007669"/>
    <property type="project" value="UniProtKB-KW"/>
</dbReference>
<protein>
    <submittedName>
        <fullName evidence="1">Reverse transcriptase domain-containing protein</fullName>
    </submittedName>
</protein>
<dbReference type="PANTHER" id="PTHR33067:SF9">
    <property type="entry name" value="RNA-DIRECTED DNA POLYMERASE"/>
    <property type="match status" value="1"/>
</dbReference>
<comment type="caution">
    <text evidence="1">The sequence shown here is derived from an EMBL/GenBank/DDBJ whole genome shotgun (WGS) entry which is preliminary data.</text>
</comment>
<reference evidence="1" key="1">
    <citation type="journal article" date="2019" name="Sci. Rep.">
        <title>Draft genome of Tanacetum cinerariifolium, the natural source of mosquito coil.</title>
        <authorList>
            <person name="Yamashiro T."/>
            <person name="Shiraishi A."/>
            <person name="Satake H."/>
            <person name="Nakayama K."/>
        </authorList>
    </citation>
    <scope>NUCLEOTIDE SEQUENCE</scope>
</reference>
<dbReference type="InterPro" id="IPR021109">
    <property type="entry name" value="Peptidase_aspartic_dom_sf"/>
</dbReference>
<dbReference type="EMBL" id="BKCJ010004244">
    <property type="protein sequence ID" value="GEU59860.1"/>
    <property type="molecule type" value="Genomic_DNA"/>
</dbReference>
<dbReference type="AlphaFoldDB" id="A0A6L2LFC9"/>
<accession>A0A6L2LFC9</accession>
<keyword evidence="1" id="KW-0808">Transferase</keyword>
<sequence length="349" mass="39570">MSIARRSSLKSYQKNWGTPASFSSRDQSISRPIGVAKDIFVKVGKFHFPTDFVVVDFDTDPRVPLILRRSFLKTGRALIDVYAGELTLRVNNEVEVLSFSDIIVNGNPTPYYDPIVSTSSPTLTPFGDSYFLLKEVDAFLALEDDPTSPEVDHSYYDTKGDILLLEAFLIDDASLPSPTQRMERFLNEMKCLKIPSKFVKFLTFGASISWGRSRLHEGTSLELPVPSLVIAVRTSAMTNSQRSCLIYENSLIYKEKSKRIHDSMIKDHVFNVGDRVLLFNSRLKIFSGKLKTRWYGPFTITQVFPYGTVELSQTDGPNFKVNGHRLKHYFGEDIPKVVVLDLQTFPKDQ</sequence>
<keyword evidence="1" id="KW-0548">Nucleotidyltransferase</keyword>
<dbReference type="Gene3D" id="2.40.70.10">
    <property type="entry name" value="Acid Proteases"/>
    <property type="match status" value="1"/>
</dbReference>
<name>A0A6L2LFC9_TANCI</name>